<evidence type="ECO:0000256" key="11">
    <source>
        <dbReference type="ARBA" id="ARBA00093250"/>
    </source>
</evidence>
<dbReference type="GO" id="GO:0042562">
    <property type="term" value="F:hormone binding"/>
    <property type="evidence" value="ECO:0007669"/>
    <property type="project" value="TreeGrafter"/>
</dbReference>
<dbReference type="GO" id="GO:0050241">
    <property type="term" value="F:pyrroline-2-carboxylate reductase activity"/>
    <property type="evidence" value="ECO:0007669"/>
    <property type="project" value="UniProtKB-EC"/>
</dbReference>
<comment type="catalytic activity">
    <reaction evidence="5">
        <text>L-pipecolate + NAD(+) = Delta(1)-piperideine-2-carboxylate + NADH + H(+)</text>
        <dbReference type="Rhea" id="RHEA:30807"/>
        <dbReference type="ChEBI" id="CHEBI:15378"/>
        <dbReference type="ChEBI" id="CHEBI:57540"/>
        <dbReference type="ChEBI" id="CHEBI:57945"/>
        <dbReference type="ChEBI" id="CHEBI:61185"/>
        <dbReference type="ChEBI" id="CHEBI:77631"/>
        <dbReference type="EC" id="1.5.1.1"/>
    </reaction>
    <physiologicalReaction direction="right-to-left" evidence="5">
        <dbReference type="Rhea" id="RHEA:30809"/>
    </physiologicalReaction>
</comment>
<comment type="catalytic activity">
    <reaction evidence="11">
        <text>(S)-cystathionine ketimine + NADH + 2 H(+) = (3R,5S)-2,3,5,6,7-pentahydro-1,4-thiazepine-3,5-dicarboxylate + NAD(+)</text>
        <dbReference type="Rhea" id="RHEA:68032"/>
        <dbReference type="ChEBI" id="CHEBI:15378"/>
        <dbReference type="ChEBI" id="CHEBI:57540"/>
        <dbReference type="ChEBI" id="CHEBI:57945"/>
        <dbReference type="ChEBI" id="CHEBI:176808"/>
        <dbReference type="ChEBI" id="CHEBI:176810"/>
    </reaction>
    <physiologicalReaction direction="left-to-right" evidence="11">
        <dbReference type="Rhea" id="RHEA:68033"/>
    </physiologicalReaction>
</comment>
<evidence type="ECO:0000256" key="15">
    <source>
        <dbReference type="ARBA" id="ARBA00093567"/>
    </source>
</evidence>
<comment type="catalytic activity">
    <reaction evidence="13">
        <text>L-proline + NAD(+) = 1-pyrroline-2-carboxylate + NADH + H(+)</text>
        <dbReference type="Rhea" id="RHEA:20321"/>
        <dbReference type="ChEBI" id="CHEBI:15378"/>
        <dbReference type="ChEBI" id="CHEBI:39785"/>
        <dbReference type="ChEBI" id="CHEBI:57540"/>
        <dbReference type="ChEBI" id="CHEBI:57945"/>
        <dbReference type="ChEBI" id="CHEBI:60039"/>
        <dbReference type="EC" id="1.5.1.1"/>
    </reaction>
    <physiologicalReaction direction="right-to-left" evidence="13">
        <dbReference type="Rhea" id="RHEA:20323"/>
    </physiologicalReaction>
</comment>
<comment type="catalytic activity">
    <reaction evidence="14">
        <text>L-pipecolate + NADP(+) = Delta(1)-piperideine-2-carboxylate + NADPH + H(+)</text>
        <dbReference type="Rhea" id="RHEA:12524"/>
        <dbReference type="ChEBI" id="CHEBI:15378"/>
        <dbReference type="ChEBI" id="CHEBI:57783"/>
        <dbReference type="ChEBI" id="CHEBI:58349"/>
        <dbReference type="ChEBI" id="CHEBI:61185"/>
        <dbReference type="ChEBI" id="CHEBI:77631"/>
        <dbReference type="EC" id="1.5.1.1"/>
    </reaction>
    <physiologicalReaction direction="right-to-left" evidence="14">
        <dbReference type="Rhea" id="RHEA:12526"/>
    </physiologicalReaction>
</comment>
<accession>A0A0A9Z5C8</accession>
<evidence type="ECO:0000256" key="7">
    <source>
        <dbReference type="ARBA" id="ARBA00093203"/>
    </source>
</evidence>
<dbReference type="EC" id="1.5.1.25" evidence="2"/>
<dbReference type="GO" id="GO:0005737">
    <property type="term" value="C:cytoplasm"/>
    <property type="evidence" value="ECO:0007669"/>
    <property type="project" value="TreeGrafter"/>
</dbReference>
<dbReference type="InterPro" id="IPR003462">
    <property type="entry name" value="ODC_Mu_crystall"/>
</dbReference>
<dbReference type="AlphaFoldDB" id="A0A0A9Z5C8"/>
<evidence type="ECO:0000256" key="12">
    <source>
        <dbReference type="ARBA" id="ARBA00093263"/>
    </source>
</evidence>
<dbReference type="PANTHER" id="PTHR13812">
    <property type="entry name" value="KETIMINE REDUCTASE MU-CRYSTALLIN"/>
    <property type="match status" value="1"/>
</dbReference>
<name>A0A0A9Z5C8_LYGHE</name>
<evidence type="ECO:0000256" key="14">
    <source>
        <dbReference type="ARBA" id="ARBA00093273"/>
    </source>
</evidence>
<dbReference type="EC" id="1.5.1.1" evidence="16"/>
<dbReference type="Gene3D" id="3.30.1780.10">
    <property type="entry name" value="ornithine cyclodeaminase, domain 1"/>
    <property type="match status" value="1"/>
</dbReference>
<comment type="catalytic activity">
    <reaction evidence="12">
        <text>(3R)-1,4-thiomorpholine-3-carboxylate + NADP(+) = 3,4-dehydrothiomorpholine-3-carboxylate + NADPH + 2 H(+)</text>
        <dbReference type="Rhea" id="RHEA:12500"/>
        <dbReference type="ChEBI" id="CHEBI:15378"/>
        <dbReference type="ChEBI" id="CHEBI:57783"/>
        <dbReference type="ChEBI" id="CHEBI:58349"/>
        <dbReference type="ChEBI" id="CHEBI:58517"/>
        <dbReference type="ChEBI" id="CHEBI:176873"/>
        <dbReference type="EC" id="1.5.1.25"/>
    </reaction>
    <physiologicalReaction direction="right-to-left" evidence="12">
        <dbReference type="Rhea" id="RHEA:12502"/>
    </physiologicalReaction>
</comment>
<proteinExistence type="inferred from homology"/>
<evidence type="ECO:0000256" key="13">
    <source>
        <dbReference type="ARBA" id="ARBA00093264"/>
    </source>
</evidence>
<evidence type="ECO:0000256" key="8">
    <source>
        <dbReference type="ARBA" id="ARBA00093226"/>
    </source>
</evidence>
<evidence type="ECO:0000256" key="3">
    <source>
        <dbReference type="ARBA" id="ARBA00015173"/>
    </source>
</evidence>
<evidence type="ECO:0000313" key="18">
    <source>
        <dbReference type="EMBL" id="JAG37020.1"/>
    </source>
</evidence>
<comment type="catalytic activity">
    <reaction evidence="8">
        <text>(3R)-1,4-thiomorpholine-3-carboxylate + NAD(+) = 3,4-dehydrothiomorpholine-3-carboxylate + NADH + 2 H(+)</text>
        <dbReference type="Rhea" id="RHEA:12504"/>
        <dbReference type="ChEBI" id="CHEBI:15378"/>
        <dbReference type="ChEBI" id="CHEBI:57540"/>
        <dbReference type="ChEBI" id="CHEBI:57945"/>
        <dbReference type="ChEBI" id="CHEBI:58517"/>
        <dbReference type="ChEBI" id="CHEBI:176873"/>
        <dbReference type="EC" id="1.5.1.25"/>
    </reaction>
    <physiologicalReaction direction="right-to-left" evidence="8">
        <dbReference type="Rhea" id="RHEA:12506"/>
    </physiologicalReaction>
</comment>
<evidence type="ECO:0000256" key="6">
    <source>
        <dbReference type="ARBA" id="ARBA00093197"/>
    </source>
</evidence>
<reference evidence="18" key="2">
    <citation type="submission" date="2014-07" db="EMBL/GenBank/DDBJ databases">
        <authorList>
            <person name="Hull J."/>
        </authorList>
    </citation>
    <scope>NUCLEOTIDE SEQUENCE</scope>
</reference>
<dbReference type="Gene3D" id="3.40.50.720">
    <property type="entry name" value="NAD(P)-binding Rossmann-like Domain"/>
    <property type="match status" value="1"/>
</dbReference>
<organism evidence="18">
    <name type="scientific">Lygus hesperus</name>
    <name type="common">Western plant bug</name>
    <dbReference type="NCBI Taxonomy" id="30085"/>
    <lineage>
        <taxon>Eukaryota</taxon>
        <taxon>Metazoa</taxon>
        <taxon>Ecdysozoa</taxon>
        <taxon>Arthropoda</taxon>
        <taxon>Hexapoda</taxon>
        <taxon>Insecta</taxon>
        <taxon>Pterygota</taxon>
        <taxon>Neoptera</taxon>
        <taxon>Paraneoptera</taxon>
        <taxon>Hemiptera</taxon>
        <taxon>Heteroptera</taxon>
        <taxon>Panheteroptera</taxon>
        <taxon>Cimicomorpha</taxon>
        <taxon>Miridae</taxon>
        <taxon>Mirini</taxon>
        <taxon>Lygus</taxon>
    </lineage>
</organism>
<comment type="catalytic activity">
    <reaction evidence="7">
        <text>L-proline + NADP(+) = 1-pyrroline-2-carboxylate + NADPH + H(+)</text>
        <dbReference type="Rhea" id="RHEA:20317"/>
        <dbReference type="ChEBI" id="CHEBI:15378"/>
        <dbReference type="ChEBI" id="CHEBI:39785"/>
        <dbReference type="ChEBI" id="CHEBI:57783"/>
        <dbReference type="ChEBI" id="CHEBI:58349"/>
        <dbReference type="ChEBI" id="CHEBI:60039"/>
        <dbReference type="EC" id="1.5.1.1"/>
    </reaction>
    <physiologicalReaction direction="right-to-left" evidence="7">
        <dbReference type="Rhea" id="RHEA:20319"/>
    </physiologicalReaction>
</comment>
<comment type="similarity">
    <text evidence="1">Belongs to the ornithine cyclodeaminase/mu-crystallin family.</text>
</comment>
<comment type="catalytic activity">
    <reaction evidence="6">
        <text>Delta(2)-thiazoline-2-carboxylate + NADPH + 2 H(+) = L-thiazolidine-2-carboxylate + NADP(+)</text>
        <dbReference type="Rhea" id="RHEA:68072"/>
        <dbReference type="ChEBI" id="CHEBI:15378"/>
        <dbReference type="ChEBI" id="CHEBI:57783"/>
        <dbReference type="ChEBI" id="CHEBI:58349"/>
        <dbReference type="ChEBI" id="CHEBI:176895"/>
        <dbReference type="ChEBI" id="CHEBI:176896"/>
    </reaction>
    <physiologicalReaction direction="left-to-right" evidence="6">
        <dbReference type="Rhea" id="RHEA:68073"/>
    </physiologicalReaction>
</comment>
<dbReference type="GO" id="GO:0047127">
    <property type="term" value="F:thiomorpholine-carboxylate dehydrogenase activity"/>
    <property type="evidence" value="ECO:0007669"/>
    <property type="project" value="UniProtKB-EC"/>
</dbReference>
<dbReference type="Pfam" id="PF02423">
    <property type="entry name" value="OCD_Mu_crystall"/>
    <property type="match status" value="1"/>
</dbReference>
<comment type="subunit">
    <text evidence="15">Homodimer. Binds the thyroid hormone triiodothyronine (T3); T3 binding inhibits enzymatic activity.</text>
</comment>
<evidence type="ECO:0000256" key="1">
    <source>
        <dbReference type="ARBA" id="ARBA00008903"/>
    </source>
</evidence>
<sequence length="317" mass="34085">MTVEYLSEADVQKCLRWDALVPKMESALGQLSDKSVVQPVKLATPVPGKNGVLLTMPAYSVKNNALGCKIVTSFSGNRAKGLPSVLATVLLLDGDTGKPKAIMEGNMITAWRTAAASVAGTKHLHRGKKDTLCILGAGEQAKAHAQAMHDQFKFSKIKIWNRTTARAVQLCEELDLGSICTVHPTAEEAASGADVICTTTGADRPILESAWVKDGAHINAVGANKGHHSEVSVQLHRRAAIVVDSMDTGKVEFADFIDQGIPLWGEVGEVINGTRPQPRADVTIFYSLGMAIEDVLSAELIYENRNKPRYAYKVDAP</sequence>
<gene>
    <name evidence="18" type="primary">Crym</name>
    <name evidence="18" type="ORF">CM83_37596</name>
</gene>
<comment type="catalytic activity">
    <reaction evidence="10">
        <text>(R)-lanthionine ketimine + NADPH + 2 H(+) = (3R,5R)-1,4-thiomorpholine-3,5-dicarboxylate + NADP(+)</text>
        <dbReference type="Rhea" id="RHEA:68040"/>
        <dbReference type="ChEBI" id="CHEBI:15378"/>
        <dbReference type="ChEBI" id="CHEBI:57783"/>
        <dbReference type="ChEBI" id="CHEBI:58349"/>
        <dbReference type="ChEBI" id="CHEBI:176891"/>
        <dbReference type="ChEBI" id="CHEBI:176892"/>
    </reaction>
    <physiologicalReaction direction="left-to-right" evidence="10">
        <dbReference type="Rhea" id="RHEA:68041"/>
    </physiologicalReaction>
</comment>
<dbReference type="PANTHER" id="PTHR13812:SF19">
    <property type="entry name" value="KETIMINE REDUCTASE MU-CRYSTALLIN"/>
    <property type="match status" value="1"/>
</dbReference>
<evidence type="ECO:0000256" key="9">
    <source>
        <dbReference type="ARBA" id="ARBA00093227"/>
    </source>
</evidence>
<dbReference type="SUPFAM" id="SSF51735">
    <property type="entry name" value="NAD(P)-binding Rossmann-fold domains"/>
    <property type="match status" value="1"/>
</dbReference>
<dbReference type="InterPro" id="IPR036291">
    <property type="entry name" value="NAD(P)-bd_dom_sf"/>
</dbReference>
<evidence type="ECO:0000256" key="10">
    <source>
        <dbReference type="ARBA" id="ARBA00093248"/>
    </source>
</evidence>
<evidence type="ECO:0000256" key="16">
    <source>
        <dbReference type="ARBA" id="ARBA00093598"/>
    </source>
</evidence>
<dbReference type="EMBL" id="GBHO01006584">
    <property type="protein sequence ID" value="JAG37020.1"/>
    <property type="molecule type" value="Transcribed_RNA"/>
</dbReference>
<reference evidence="18" key="1">
    <citation type="journal article" date="2014" name="PLoS ONE">
        <title>Transcriptome-Based Identification of ABC Transporters in the Western Tarnished Plant Bug Lygus hesperus.</title>
        <authorList>
            <person name="Hull J.J."/>
            <person name="Chaney K."/>
            <person name="Geib S.M."/>
            <person name="Fabrick J.A."/>
            <person name="Brent C.S."/>
            <person name="Walsh D."/>
            <person name="Lavine L.C."/>
        </authorList>
    </citation>
    <scope>NUCLEOTIDE SEQUENCE</scope>
</reference>
<evidence type="ECO:0000256" key="17">
    <source>
        <dbReference type="ARBA" id="ARBA00093650"/>
    </source>
</evidence>
<evidence type="ECO:0000256" key="2">
    <source>
        <dbReference type="ARBA" id="ARBA00012883"/>
    </source>
</evidence>
<evidence type="ECO:0000256" key="4">
    <source>
        <dbReference type="ARBA" id="ARBA00033420"/>
    </source>
</evidence>
<evidence type="ECO:0000256" key="5">
    <source>
        <dbReference type="ARBA" id="ARBA00093190"/>
    </source>
</evidence>
<dbReference type="InterPro" id="IPR023401">
    <property type="entry name" value="ODC_N"/>
</dbReference>
<comment type="catalytic activity">
    <reaction evidence="9">
        <text>(S)-cystathionine ketimine + NADPH + 2 H(+) = (3R,5S)-2,3,5,6,7-pentahydro-1,4-thiazepine-3,5-dicarboxylate + NADP(+)</text>
        <dbReference type="Rhea" id="RHEA:68036"/>
        <dbReference type="ChEBI" id="CHEBI:15378"/>
        <dbReference type="ChEBI" id="CHEBI:57783"/>
        <dbReference type="ChEBI" id="CHEBI:58349"/>
        <dbReference type="ChEBI" id="CHEBI:176808"/>
        <dbReference type="ChEBI" id="CHEBI:176810"/>
    </reaction>
    <physiologicalReaction direction="left-to-right" evidence="9">
        <dbReference type="Rhea" id="RHEA:68037"/>
    </physiologicalReaction>
</comment>
<dbReference type="PIRSF" id="PIRSF001439">
    <property type="entry name" value="CryM"/>
    <property type="match status" value="1"/>
</dbReference>
<protein>
    <recommendedName>
        <fullName evidence="3">Ketimine reductase mu-crystallin</fullName>
        <ecNumber evidence="16">1.5.1.1</ecNumber>
        <ecNumber evidence="2">1.5.1.25</ecNumber>
    </recommendedName>
    <alternativeName>
        <fullName evidence="17">1-piperideine-2-carboxylate/1-pyrroline-2-carboxylate reductase</fullName>
    </alternativeName>
    <alternativeName>
        <fullName evidence="4">NADP-regulated thyroid-hormone-binding protein</fullName>
    </alternativeName>
</protein>